<comment type="caution">
    <text evidence="9">The sequence shown here is derived from an EMBL/GenBank/DDBJ whole genome shotgun (WGS) entry which is preliminary data.</text>
</comment>
<dbReference type="Pfam" id="PF07690">
    <property type="entry name" value="MFS_1"/>
    <property type="match status" value="1"/>
</dbReference>
<evidence type="ECO:0000256" key="3">
    <source>
        <dbReference type="ARBA" id="ARBA00022475"/>
    </source>
</evidence>
<evidence type="ECO:0000256" key="1">
    <source>
        <dbReference type="ARBA" id="ARBA00004651"/>
    </source>
</evidence>
<feature type="transmembrane region" description="Helical" evidence="7">
    <location>
        <begin position="291"/>
        <end position="309"/>
    </location>
</feature>
<organism evidence="9 10">
    <name type="scientific">Vibrio tritonius</name>
    <dbReference type="NCBI Taxonomy" id="1435069"/>
    <lineage>
        <taxon>Bacteria</taxon>
        <taxon>Pseudomonadati</taxon>
        <taxon>Pseudomonadota</taxon>
        <taxon>Gammaproteobacteria</taxon>
        <taxon>Vibrionales</taxon>
        <taxon>Vibrionaceae</taxon>
        <taxon>Vibrio</taxon>
    </lineage>
</organism>
<feature type="transmembrane region" description="Helical" evidence="7">
    <location>
        <begin position="260"/>
        <end position="279"/>
    </location>
</feature>
<dbReference type="InterPro" id="IPR050171">
    <property type="entry name" value="MFS_Transporters"/>
</dbReference>
<dbReference type="PROSITE" id="PS00216">
    <property type="entry name" value="SUGAR_TRANSPORT_1"/>
    <property type="match status" value="1"/>
</dbReference>
<keyword evidence="4 7" id="KW-0812">Transmembrane</keyword>
<proteinExistence type="predicted"/>
<keyword evidence="2" id="KW-0813">Transport</keyword>
<feature type="transmembrane region" description="Helical" evidence="7">
    <location>
        <begin position="350"/>
        <end position="372"/>
    </location>
</feature>
<feature type="transmembrane region" description="Helical" evidence="7">
    <location>
        <begin position="52"/>
        <end position="73"/>
    </location>
</feature>
<comment type="subcellular location">
    <subcellularLocation>
        <location evidence="1">Cell membrane</location>
        <topology evidence="1">Multi-pass membrane protein</topology>
    </subcellularLocation>
</comment>
<keyword evidence="10" id="KW-1185">Reference proteome</keyword>
<dbReference type="SUPFAM" id="SSF103473">
    <property type="entry name" value="MFS general substrate transporter"/>
    <property type="match status" value="1"/>
</dbReference>
<dbReference type="InterPro" id="IPR011701">
    <property type="entry name" value="MFS"/>
</dbReference>
<dbReference type="Proteomes" id="UP001199044">
    <property type="component" value="Unassembled WGS sequence"/>
</dbReference>
<dbReference type="InterPro" id="IPR036259">
    <property type="entry name" value="MFS_trans_sf"/>
</dbReference>
<evidence type="ECO:0000313" key="9">
    <source>
        <dbReference type="EMBL" id="MCA2018069.1"/>
    </source>
</evidence>
<sequence length="413" mass="45347">MEHDESLFRWDRVRRFTSPVWTVLLGTLLVRTTYFMAWPFLIVFLYQDYQAGAVFIGATLALSATVGSFTGLYAGYLSDRFGRKVVMVVGALIAIFSFGGIGFANQLWQFTLLVIGTGLMRPMIEAPAKSVIGDSLENKKDRELALNLRYFLINFGGAIGPLMGIGLALAHPQVLFLATGVSYLIYGVVLMVFLPSGRVSSVSDSALPNFAQTLRVISKDNLFIKMLVANFLLMFIYGQIESSLPQIIVRSGFDEAATWVSGLVLVNTVTVIIFQFPMLKLMERTSLFMRTRVGMSLVALSQIVFLFASPEWPEGWYLAAFILALGEVITFPTLGVQIDRLAPPHLRGSYFGAAALYSLGFAVAPVVGGVLIAWGGSVVLFGLCFIMSMVMMGLYWLAEHQPDSMVRDNPASA</sequence>
<dbReference type="InterPro" id="IPR005829">
    <property type="entry name" value="Sugar_transporter_CS"/>
</dbReference>
<dbReference type="RefSeq" id="WP_225251622.1">
    <property type="nucleotide sequence ID" value="NZ_JAIWIU010000149.1"/>
</dbReference>
<feature type="domain" description="Major facilitator superfamily (MFS) profile" evidence="8">
    <location>
        <begin position="19"/>
        <end position="400"/>
    </location>
</feature>
<reference evidence="10" key="1">
    <citation type="submission" date="2023-07" db="EMBL/GenBank/DDBJ databases">
        <title>Molecular identification of indigenous halophilic bacteria isolated from red sea cost, biodegradation of synthetic dyes and assessment of degraded metabolite toxicity.</title>
        <authorList>
            <person name="Chaieb K."/>
            <person name="Altayb H.N."/>
        </authorList>
    </citation>
    <scope>NUCLEOTIDE SEQUENCE [LARGE SCALE GENOMIC DNA]</scope>
    <source>
        <strain evidence="10">K20</strain>
    </source>
</reference>
<dbReference type="PANTHER" id="PTHR23517">
    <property type="entry name" value="RESISTANCE PROTEIN MDTM, PUTATIVE-RELATED-RELATED"/>
    <property type="match status" value="1"/>
</dbReference>
<dbReference type="Gene3D" id="1.20.1250.20">
    <property type="entry name" value="MFS general substrate transporter like domains"/>
    <property type="match status" value="1"/>
</dbReference>
<name>A0ABS7YV11_9VIBR</name>
<feature type="transmembrane region" description="Helical" evidence="7">
    <location>
        <begin position="222"/>
        <end position="240"/>
    </location>
</feature>
<protein>
    <submittedName>
        <fullName evidence="9">MFS transporter</fullName>
    </submittedName>
</protein>
<keyword evidence="3" id="KW-1003">Cell membrane</keyword>
<dbReference type="CDD" id="cd17329">
    <property type="entry name" value="MFS_MdtH_MDR_like"/>
    <property type="match status" value="1"/>
</dbReference>
<evidence type="ECO:0000256" key="5">
    <source>
        <dbReference type="ARBA" id="ARBA00022989"/>
    </source>
</evidence>
<dbReference type="EMBL" id="JAIWIU010000149">
    <property type="protein sequence ID" value="MCA2018069.1"/>
    <property type="molecule type" value="Genomic_DNA"/>
</dbReference>
<accession>A0ABS7YV11</accession>
<evidence type="ECO:0000259" key="8">
    <source>
        <dbReference type="PROSITE" id="PS50850"/>
    </source>
</evidence>
<feature type="transmembrane region" description="Helical" evidence="7">
    <location>
        <begin position="175"/>
        <end position="194"/>
    </location>
</feature>
<evidence type="ECO:0000256" key="6">
    <source>
        <dbReference type="ARBA" id="ARBA00023136"/>
    </source>
</evidence>
<gene>
    <name evidence="9" type="ORF">LDJ79_18260</name>
</gene>
<feature type="transmembrane region" description="Helical" evidence="7">
    <location>
        <begin position="85"/>
        <end position="104"/>
    </location>
</feature>
<evidence type="ECO:0000313" key="10">
    <source>
        <dbReference type="Proteomes" id="UP001199044"/>
    </source>
</evidence>
<feature type="transmembrane region" description="Helical" evidence="7">
    <location>
        <begin position="20"/>
        <end position="46"/>
    </location>
</feature>
<feature type="transmembrane region" description="Helical" evidence="7">
    <location>
        <begin position="315"/>
        <end position="338"/>
    </location>
</feature>
<evidence type="ECO:0000256" key="4">
    <source>
        <dbReference type="ARBA" id="ARBA00022692"/>
    </source>
</evidence>
<dbReference type="PROSITE" id="PS50850">
    <property type="entry name" value="MFS"/>
    <property type="match status" value="1"/>
</dbReference>
<dbReference type="PANTHER" id="PTHR23517:SF2">
    <property type="entry name" value="MULTIDRUG RESISTANCE PROTEIN MDTH"/>
    <property type="match status" value="1"/>
</dbReference>
<dbReference type="InterPro" id="IPR020846">
    <property type="entry name" value="MFS_dom"/>
</dbReference>
<feature type="transmembrane region" description="Helical" evidence="7">
    <location>
        <begin position="378"/>
        <end position="398"/>
    </location>
</feature>
<keyword evidence="5 7" id="KW-1133">Transmembrane helix</keyword>
<evidence type="ECO:0000256" key="7">
    <source>
        <dbReference type="SAM" id="Phobius"/>
    </source>
</evidence>
<feature type="transmembrane region" description="Helical" evidence="7">
    <location>
        <begin position="148"/>
        <end position="169"/>
    </location>
</feature>
<evidence type="ECO:0000256" key="2">
    <source>
        <dbReference type="ARBA" id="ARBA00022448"/>
    </source>
</evidence>
<keyword evidence="6 7" id="KW-0472">Membrane</keyword>